<evidence type="ECO:0000313" key="2">
    <source>
        <dbReference type="EMBL" id="KAK0477772.1"/>
    </source>
</evidence>
<keyword evidence="1" id="KW-0732">Signal</keyword>
<feature type="signal peptide" evidence="1">
    <location>
        <begin position="1"/>
        <end position="17"/>
    </location>
</feature>
<dbReference type="AlphaFoldDB" id="A0AA39P561"/>
<sequence>MLSIFTITLSLVAAVLGAPNIALRDVETFARKSSFPSMVSFLSPQPNMPSHSDFDFPKELLSVARIPRKDSATLSFIYWIIGFPSAPSPTAITTTASGSARRRCLRRCILVSTPRALPLAVARPGERPSVAMPTLTEMAMQPMSPQYGVAKSVPSSLSRYSTTLVRAIFPISSSALNELLTPLKPPINHPLFLFHLGAPASTTLDNGIIVGTFHVSGLVAYLIGLNGNQSPAAISSLIKSLRISGVLSNIPSGTVNLSANNGY</sequence>
<feature type="chain" id="PRO_5041314243" evidence="1">
    <location>
        <begin position="18"/>
        <end position="263"/>
    </location>
</feature>
<keyword evidence="3" id="KW-1185">Reference proteome</keyword>
<organism evidence="2 3">
    <name type="scientific">Armillaria novae-zelandiae</name>
    <dbReference type="NCBI Taxonomy" id="153914"/>
    <lineage>
        <taxon>Eukaryota</taxon>
        <taxon>Fungi</taxon>
        <taxon>Dikarya</taxon>
        <taxon>Basidiomycota</taxon>
        <taxon>Agaricomycotina</taxon>
        <taxon>Agaricomycetes</taxon>
        <taxon>Agaricomycetidae</taxon>
        <taxon>Agaricales</taxon>
        <taxon>Marasmiineae</taxon>
        <taxon>Physalacriaceae</taxon>
        <taxon>Armillaria</taxon>
    </lineage>
</organism>
<name>A0AA39P561_9AGAR</name>
<reference evidence="2" key="1">
    <citation type="submission" date="2023-06" db="EMBL/GenBank/DDBJ databases">
        <authorList>
            <consortium name="Lawrence Berkeley National Laboratory"/>
            <person name="Ahrendt S."/>
            <person name="Sahu N."/>
            <person name="Indic B."/>
            <person name="Wong-Bajracharya J."/>
            <person name="Merenyi Z."/>
            <person name="Ke H.-M."/>
            <person name="Monk M."/>
            <person name="Kocsube S."/>
            <person name="Drula E."/>
            <person name="Lipzen A."/>
            <person name="Balint B."/>
            <person name="Henrissat B."/>
            <person name="Andreopoulos B."/>
            <person name="Martin F.M."/>
            <person name="Harder C.B."/>
            <person name="Rigling D."/>
            <person name="Ford K.L."/>
            <person name="Foster G.D."/>
            <person name="Pangilinan J."/>
            <person name="Papanicolaou A."/>
            <person name="Barry K."/>
            <person name="LaButti K."/>
            <person name="Viragh M."/>
            <person name="Koriabine M."/>
            <person name="Yan M."/>
            <person name="Riley R."/>
            <person name="Champramary S."/>
            <person name="Plett K.L."/>
            <person name="Tsai I.J."/>
            <person name="Slot J."/>
            <person name="Sipos G."/>
            <person name="Plett J."/>
            <person name="Nagy L.G."/>
            <person name="Grigoriev I.V."/>
        </authorList>
    </citation>
    <scope>NUCLEOTIDE SEQUENCE</scope>
    <source>
        <strain evidence="2">ICMP 16352</strain>
    </source>
</reference>
<protein>
    <submittedName>
        <fullName evidence="2">Uncharacterized protein</fullName>
    </submittedName>
</protein>
<comment type="caution">
    <text evidence="2">The sequence shown here is derived from an EMBL/GenBank/DDBJ whole genome shotgun (WGS) entry which is preliminary data.</text>
</comment>
<evidence type="ECO:0000313" key="3">
    <source>
        <dbReference type="Proteomes" id="UP001175227"/>
    </source>
</evidence>
<evidence type="ECO:0000256" key="1">
    <source>
        <dbReference type="SAM" id="SignalP"/>
    </source>
</evidence>
<accession>A0AA39P561</accession>
<dbReference type="Proteomes" id="UP001175227">
    <property type="component" value="Unassembled WGS sequence"/>
</dbReference>
<gene>
    <name evidence="2" type="ORF">IW261DRAFT_1608762</name>
</gene>
<proteinExistence type="predicted"/>
<dbReference type="EMBL" id="JAUEPR010000015">
    <property type="protein sequence ID" value="KAK0477772.1"/>
    <property type="molecule type" value="Genomic_DNA"/>
</dbReference>